<reference evidence="2 3" key="1">
    <citation type="submission" date="2019-12" db="EMBL/GenBank/DDBJ databases">
        <title>Isolation and characterization of three novel carbon monoxide-oxidizing members of Halobacteria from salione crusts and soils.</title>
        <authorList>
            <person name="Myers M.R."/>
            <person name="King G.M."/>
        </authorList>
    </citation>
    <scope>NUCLEOTIDE SEQUENCE [LARGE SCALE GENOMIC DNA]</scope>
    <source>
        <strain evidence="2 3">PCN9</strain>
    </source>
</reference>
<protein>
    <submittedName>
        <fullName evidence="2">Uncharacterized protein</fullName>
    </submittedName>
</protein>
<name>A0A6B0SJL9_9EURY</name>
<evidence type="ECO:0000313" key="3">
    <source>
        <dbReference type="Proteomes" id="UP000471521"/>
    </source>
</evidence>
<proteinExistence type="predicted"/>
<dbReference type="Pfam" id="PF19094">
    <property type="entry name" value="EMC6_arch"/>
    <property type="match status" value="1"/>
</dbReference>
<dbReference type="Proteomes" id="UP000471521">
    <property type="component" value="Unassembled WGS sequence"/>
</dbReference>
<keyword evidence="1" id="KW-1133">Transmembrane helix</keyword>
<sequence>MTETADPTAAHRRSLKVTTIATLGGVAAAFLSEMTISEPTSRTGLLVLLGVVALELGLMRVAGVDISDFSTKDHFYVLFMSFALWFITWGVLLSEGVTF</sequence>
<feature type="transmembrane region" description="Helical" evidence="1">
    <location>
        <begin position="75"/>
        <end position="93"/>
    </location>
</feature>
<evidence type="ECO:0000313" key="2">
    <source>
        <dbReference type="EMBL" id="MXR21387.1"/>
    </source>
</evidence>
<dbReference type="OrthoDB" id="50040at2157"/>
<feature type="transmembrane region" description="Helical" evidence="1">
    <location>
        <begin position="15"/>
        <end position="32"/>
    </location>
</feature>
<comment type="caution">
    <text evidence="2">The sequence shown here is derived from an EMBL/GenBank/DDBJ whole genome shotgun (WGS) entry which is preliminary data.</text>
</comment>
<dbReference type="RefSeq" id="WP_159526866.1">
    <property type="nucleotide sequence ID" value="NZ_WUUU01000107.1"/>
</dbReference>
<keyword evidence="1" id="KW-0472">Membrane</keyword>
<feature type="transmembrane region" description="Helical" evidence="1">
    <location>
        <begin position="44"/>
        <end position="63"/>
    </location>
</feature>
<dbReference type="EMBL" id="WUUU01000107">
    <property type="protein sequence ID" value="MXR21387.1"/>
    <property type="molecule type" value="Genomic_DNA"/>
</dbReference>
<gene>
    <name evidence="2" type="ORF">GRX66_12510</name>
</gene>
<organism evidence="2 3">
    <name type="scientific">Halobacterium bonnevillei</name>
    <dbReference type="NCBI Taxonomy" id="2692200"/>
    <lineage>
        <taxon>Archaea</taxon>
        <taxon>Methanobacteriati</taxon>
        <taxon>Methanobacteriota</taxon>
        <taxon>Stenosarchaea group</taxon>
        <taxon>Halobacteria</taxon>
        <taxon>Halobacteriales</taxon>
        <taxon>Halobacteriaceae</taxon>
        <taxon>Halobacterium</taxon>
    </lineage>
</organism>
<dbReference type="InterPro" id="IPR043941">
    <property type="entry name" value="EMC6-arch"/>
</dbReference>
<keyword evidence="3" id="KW-1185">Reference proteome</keyword>
<keyword evidence="1" id="KW-0812">Transmembrane</keyword>
<evidence type="ECO:0000256" key="1">
    <source>
        <dbReference type="SAM" id="Phobius"/>
    </source>
</evidence>
<dbReference type="AlphaFoldDB" id="A0A6B0SJL9"/>
<accession>A0A6B0SJL9</accession>